<dbReference type="AlphaFoldDB" id="A0A239JXW4"/>
<feature type="transmembrane region" description="Helical" evidence="1">
    <location>
        <begin position="167"/>
        <end position="185"/>
    </location>
</feature>
<feature type="transmembrane region" description="Helical" evidence="1">
    <location>
        <begin position="349"/>
        <end position="368"/>
    </location>
</feature>
<protein>
    <submittedName>
        <fullName evidence="2">Uncharacterized protein</fullName>
    </submittedName>
</protein>
<feature type="transmembrane region" description="Helical" evidence="1">
    <location>
        <begin position="81"/>
        <end position="101"/>
    </location>
</feature>
<feature type="transmembrane region" description="Helical" evidence="1">
    <location>
        <begin position="113"/>
        <end position="131"/>
    </location>
</feature>
<gene>
    <name evidence="2" type="ORF">SAMN06295912_1429</name>
</gene>
<dbReference type="RefSeq" id="WP_089221172.1">
    <property type="nucleotide sequence ID" value="NZ_FZOS01000042.1"/>
</dbReference>
<keyword evidence="1" id="KW-1133">Transmembrane helix</keyword>
<proteinExistence type="predicted"/>
<accession>A0A239JXW4</accession>
<organism evidence="2 3">
    <name type="scientific">Edaphosphingomonas laterariae</name>
    <dbReference type="NCBI Taxonomy" id="861865"/>
    <lineage>
        <taxon>Bacteria</taxon>
        <taxon>Pseudomonadati</taxon>
        <taxon>Pseudomonadota</taxon>
        <taxon>Alphaproteobacteria</taxon>
        <taxon>Sphingomonadales</taxon>
        <taxon>Rhizorhabdaceae</taxon>
        <taxon>Edaphosphingomonas</taxon>
    </lineage>
</organism>
<keyword evidence="1" id="KW-0812">Transmembrane</keyword>
<keyword evidence="3" id="KW-1185">Reference proteome</keyword>
<evidence type="ECO:0000256" key="1">
    <source>
        <dbReference type="SAM" id="Phobius"/>
    </source>
</evidence>
<dbReference type="OrthoDB" id="559425at2"/>
<feature type="transmembrane region" description="Helical" evidence="1">
    <location>
        <begin position="191"/>
        <end position="210"/>
    </location>
</feature>
<feature type="transmembrane region" description="Helical" evidence="1">
    <location>
        <begin position="263"/>
        <end position="286"/>
    </location>
</feature>
<dbReference type="EMBL" id="FZOS01000042">
    <property type="protein sequence ID" value="SNT10827.1"/>
    <property type="molecule type" value="Genomic_DNA"/>
</dbReference>
<feature type="transmembrane region" description="Helical" evidence="1">
    <location>
        <begin position="298"/>
        <end position="322"/>
    </location>
</feature>
<sequence length="534" mass="58282">MTLIRRHAIAILAILALATAAWFRIRGTLAEPLWLDEAYSAYAASKRWDFLWHVVPRYETHPPFYYSLLRGWTLIFGDSLAALRALGIVCGLLLLPAIGLAAREAARMLRLPALPVIGVAVAFAALWPVLVEMSREVRPYPVLILVYAMALFALIRTARIADGRPRIPRVPFALYILCLALILWLHNLGPLYAAALGLAAITLLAHRGMARNEWKWLIGGHGLAAFLYLPAFLILIDQAPTWVKSTWLRFSFNGMPPKLAELYASQGAIAMLSAATLALLAVPVLAGSTRGRRLGIALFLAALFPVAASILISLLVAPVFIIRTMTAVAVPTILILAIGTGGHVGARTLWRWPALGALLLLTSQMLTVDMRRRAGPPMQDWYNALKWLGERYRPGDVVWAYPNEGALPFDYAARDLGLAVVTRPIPTAVPTLDGGPGAWNPTGSRGVVSLPAERLEALAAAPEATRVPTIWLLRLGANAYDKGDHLLDALESRRVRIADCESYPIDIIGLTRPELVTGHTPLFPARRARCLPGK</sequence>
<reference evidence="3" key="1">
    <citation type="submission" date="2017-06" db="EMBL/GenBank/DDBJ databases">
        <authorList>
            <person name="Varghese N."/>
            <person name="Submissions S."/>
        </authorList>
    </citation>
    <scope>NUCLEOTIDE SEQUENCE [LARGE SCALE GENOMIC DNA]</scope>
    <source>
        <strain evidence="3">LNB2</strain>
    </source>
</reference>
<feature type="transmembrane region" description="Helical" evidence="1">
    <location>
        <begin position="222"/>
        <end position="243"/>
    </location>
</feature>
<feature type="transmembrane region" description="Helical" evidence="1">
    <location>
        <begin position="137"/>
        <end position="155"/>
    </location>
</feature>
<keyword evidence="1" id="KW-0472">Membrane</keyword>
<dbReference type="Proteomes" id="UP000198281">
    <property type="component" value="Unassembled WGS sequence"/>
</dbReference>
<name>A0A239JXW4_9SPHN</name>
<evidence type="ECO:0000313" key="3">
    <source>
        <dbReference type="Proteomes" id="UP000198281"/>
    </source>
</evidence>
<evidence type="ECO:0000313" key="2">
    <source>
        <dbReference type="EMBL" id="SNT10827.1"/>
    </source>
</evidence>